<keyword evidence="3" id="KW-1185">Reference proteome</keyword>
<dbReference type="Proteomes" id="UP001595897">
    <property type="component" value="Unassembled WGS sequence"/>
</dbReference>
<sequence length="239" mass="27411">MLPIFVINLDGSDQRLANVSAQLAQYDLSFERISAVDGRIMSESQRLEHYSPSLNRAGYYKSLTPGEIGCYLSHRKAWQRIVDENLEAAIILEDDFLMPHGLNDVAQFVQSKQAFDYVKLSDHPGRPRKTKTLKKIGDSQLVVFDKVPARTCAQLVSREGARKLLQASESFGRPVDIDLQYWWEKDIRVMGIKPFVFTPAPDVKSDISAMQSRNDMQKHRIRRLKQQLSFKLNNAFRQP</sequence>
<comment type="caution">
    <text evidence="2">The sequence shown here is derived from an EMBL/GenBank/DDBJ whole genome shotgun (WGS) entry which is preliminary data.</text>
</comment>
<dbReference type="InterPro" id="IPR002654">
    <property type="entry name" value="Glyco_trans_25"/>
</dbReference>
<dbReference type="Pfam" id="PF01755">
    <property type="entry name" value="Glyco_transf_25"/>
    <property type="match status" value="1"/>
</dbReference>
<protein>
    <submittedName>
        <fullName evidence="2">Glycosyltransferase family 25 protein</fullName>
    </submittedName>
</protein>
<feature type="domain" description="Glycosyl transferase family 25" evidence="1">
    <location>
        <begin position="1"/>
        <end position="176"/>
    </location>
</feature>
<proteinExistence type="predicted"/>
<gene>
    <name evidence="2" type="ORF">ACFO4O_11075</name>
</gene>
<accession>A0ABV9LX31</accession>
<evidence type="ECO:0000313" key="3">
    <source>
        <dbReference type="Proteomes" id="UP001595897"/>
    </source>
</evidence>
<dbReference type="CDD" id="cd06532">
    <property type="entry name" value="Glyco_transf_25"/>
    <property type="match status" value="1"/>
</dbReference>
<reference evidence="3" key="1">
    <citation type="journal article" date="2019" name="Int. J. Syst. Evol. Microbiol.">
        <title>The Global Catalogue of Microorganisms (GCM) 10K type strain sequencing project: providing services to taxonomists for standard genome sequencing and annotation.</title>
        <authorList>
            <consortium name="The Broad Institute Genomics Platform"/>
            <consortium name="The Broad Institute Genome Sequencing Center for Infectious Disease"/>
            <person name="Wu L."/>
            <person name="Ma J."/>
        </authorList>
    </citation>
    <scope>NUCLEOTIDE SEQUENCE [LARGE SCALE GENOMIC DNA]</scope>
    <source>
        <strain evidence="3">KACC 12507</strain>
    </source>
</reference>
<organism evidence="2 3">
    <name type="scientific">Glaciecola siphonariae</name>
    <dbReference type="NCBI Taxonomy" id="521012"/>
    <lineage>
        <taxon>Bacteria</taxon>
        <taxon>Pseudomonadati</taxon>
        <taxon>Pseudomonadota</taxon>
        <taxon>Gammaproteobacteria</taxon>
        <taxon>Alteromonadales</taxon>
        <taxon>Alteromonadaceae</taxon>
        <taxon>Glaciecola</taxon>
    </lineage>
</organism>
<name>A0ABV9LX31_9ALTE</name>
<evidence type="ECO:0000313" key="2">
    <source>
        <dbReference type="EMBL" id="MFC4700704.1"/>
    </source>
</evidence>
<evidence type="ECO:0000259" key="1">
    <source>
        <dbReference type="Pfam" id="PF01755"/>
    </source>
</evidence>
<dbReference type="EMBL" id="JBHSGU010000003">
    <property type="protein sequence ID" value="MFC4700704.1"/>
    <property type="molecule type" value="Genomic_DNA"/>
</dbReference>
<dbReference type="RefSeq" id="WP_382408492.1">
    <property type="nucleotide sequence ID" value="NZ_JBHSGU010000003.1"/>
</dbReference>